<accession>G2XTK7</accession>
<dbReference type="AlphaFoldDB" id="G2XTK7"/>
<reference evidence="2" key="1">
    <citation type="journal article" date="2011" name="PLoS Genet.">
        <title>Genomic analysis of the necrotrophic fungal pathogens Sclerotinia sclerotiorum and Botrytis cinerea.</title>
        <authorList>
            <person name="Amselem J."/>
            <person name="Cuomo C.A."/>
            <person name="van Kan J.A."/>
            <person name="Viaud M."/>
            <person name="Benito E.P."/>
            <person name="Couloux A."/>
            <person name="Coutinho P.M."/>
            <person name="de Vries R.P."/>
            <person name="Dyer P.S."/>
            <person name="Fillinger S."/>
            <person name="Fournier E."/>
            <person name="Gout L."/>
            <person name="Hahn M."/>
            <person name="Kohn L."/>
            <person name="Lapalu N."/>
            <person name="Plummer K.M."/>
            <person name="Pradier J.M."/>
            <person name="Quevillon E."/>
            <person name="Sharon A."/>
            <person name="Simon A."/>
            <person name="ten Have A."/>
            <person name="Tudzynski B."/>
            <person name="Tudzynski P."/>
            <person name="Wincker P."/>
            <person name="Andrew M."/>
            <person name="Anthouard V."/>
            <person name="Beever R.E."/>
            <person name="Beffa R."/>
            <person name="Benoit I."/>
            <person name="Bouzid O."/>
            <person name="Brault B."/>
            <person name="Chen Z."/>
            <person name="Choquer M."/>
            <person name="Collemare J."/>
            <person name="Cotton P."/>
            <person name="Danchin E.G."/>
            <person name="Da Silva C."/>
            <person name="Gautier A."/>
            <person name="Giraud C."/>
            <person name="Giraud T."/>
            <person name="Gonzalez C."/>
            <person name="Grossetete S."/>
            <person name="Guldener U."/>
            <person name="Henrissat B."/>
            <person name="Howlett B.J."/>
            <person name="Kodira C."/>
            <person name="Kretschmer M."/>
            <person name="Lappartient A."/>
            <person name="Leroch M."/>
            <person name="Levis C."/>
            <person name="Mauceli E."/>
            <person name="Neuveglise C."/>
            <person name="Oeser B."/>
            <person name="Pearson M."/>
            <person name="Poulain J."/>
            <person name="Poussereau N."/>
            <person name="Quesneville H."/>
            <person name="Rascle C."/>
            <person name="Schumacher J."/>
            <person name="Segurens B."/>
            <person name="Sexton A."/>
            <person name="Silva E."/>
            <person name="Sirven C."/>
            <person name="Soanes D.M."/>
            <person name="Talbot N.J."/>
            <person name="Templeton M."/>
            <person name="Yandava C."/>
            <person name="Yarden O."/>
            <person name="Zeng Q."/>
            <person name="Rollins J.A."/>
            <person name="Lebrun M.H."/>
            <person name="Dickman M."/>
        </authorList>
    </citation>
    <scope>NUCLEOTIDE SEQUENCE [LARGE SCALE GENOMIC DNA]</scope>
    <source>
        <strain evidence="2">T4</strain>
    </source>
</reference>
<organism evidence="1 2">
    <name type="scientific">Botryotinia fuckeliana (strain T4)</name>
    <name type="common">Noble rot fungus</name>
    <name type="synonym">Botrytis cinerea</name>
    <dbReference type="NCBI Taxonomy" id="999810"/>
    <lineage>
        <taxon>Eukaryota</taxon>
        <taxon>Fungi</taxon>
        <taxon>Dikarya</taxon>
        <taxon>Ascomycota</taxon>
        <taxon>Pezizomycotina</taxon>
        <taxon>Leotiomycetes</taxon>
        <taxon>Helotiales</taxon>
        <taxon>Sclerotiniaceae</taxon>
        <taxon>Botrytis</taxon>
    </lineage>
</organism>
<gene>
    <name evidence="1" type="ORF">BofuT4_uP062730.1</name>
</gene>
<dbReference type="HOGENOM" id="CLU_2903916_0_0_1"/>
<proteinExistence type="predicted"/>
<name>G2XTK7_BOTF4</name>
<protein>
    <submittedName>
        <fullName evidence="1">Uncharacterized protein</fullName>
    </submittedName>
</protein>
<evidence type="ECO:0000313" key="2">
    <source>
        <dbReference type="Proteomes" id="UP000008177"/>
    </source>
</evidence>
<dbReference type="InParanoid" id="G2XTK7"/>
<dbReference type="Proteomes" id="UP000008177">
    <property type="component" value="Unplaced contigs"/>
</dbReference>
<sequence>MPPRKVAKPRDSRPRAAKVIEIGSEVANNGGGEPDTIKKLVQRGVESLNIDKESTGGSGCMD</sequence>
<dbReference type="EMBL" id="FQ790266">
    <property type="protein sequence ID" value="CCD33875.1"/>
    <property type="molecule type" value="Genomic_DNA"/>
</dbReference>
<evidence type="ECO:0000313" key="1">
    <source>
        <dbReference type="EMBL" id="CCD33875.1"/>
    </source>
</evidence>